<name>A0A812PQI3_9DINO</name>
<accession>A0A812PQI3</accession>
<reference evidence="1" key="1">
    <citation type="submission" date="2021-02" db="EMBL/GenBank/DDBJ databases">
        <authorList>
            <person name="Dougan E. K."/>
            <person name="Rhodes N."/>
            <person name="Thang M."/>
            <person name="Chan C."/>
        </authorList>
    </citation>
    <scope>NUCLEOTIDE SEQUENCE</scope>
</reference>
<comment type="caution">
    <text evidence="1">The sequence shown here is derived from an EMBL/GenBank/DDBJ whole genome shotgun (WGS) entry which is preliminary data.</text>
</comment>
<sequence length="109" mass="11790">MLRVRLFTFMRRQLLFIGFGLRAKVMQNHGPSLGLLPAQRVQALLVVLSNVSHLLQNCRLLVELSYSIGAGVQGAARGKHSRAASRSVATFCSTVQLSHTNSMPVGASS</sequence>
<protein>
    <submittedName>
        <fullName evidence="1">Uncharacterized protein</fullName>
    </submittedName>
</protein>
<dbReference type="EMBL" id="CAJNDS010002171">
    <property type="protein sequence ID" value="CAE7359410.1"/>
    <property type="molecule type" value="Genomic_DNA"/>
</dbReference>
<evidence type="ECO:0000313" key="2">
    <source>
        <dbReference type="Proteomes" id="UP000604046"/>
    </source>
</evidence>
<dbReference type="Proteomes" id="UP000604046">
    <property type="component" value="Unassembled WGS sequence"/>
</dbReference>
<keyword evidence="2" id="KW-1185">Reference proteome</keyword>
<proteinExistence type="predicted"/>
<dbReference type="AlphaFoldDB" id="A0A812PQI3"/>
<evidence type="ECO:0000313" key="1">
    <source>
        <dbReference type="EMBL" id="CAE7359410.1"/>
    </source>
</evidence>
<organism evidence="1 2">
    <name type="scientific">Symbiodinium natans</name>
    <dbReference type="NCBI Taxonomy" id="878477"/>
    <lineage>
        <taxon>Eukaryota</taxon>
        <taxon>Sar</taxon>
        <taxon>Alveolata</taxon>
        <taxon>Dinophyceae</taxon>
        <taxon>Suessiales</taxon>
        <taxon>Symbiodiniaceae</taxon>
        <taxon>Symbiodinium</taxon>
    </lineage>
</organism>
<gene>
    <name evidence="1" type="ORF">SNAT2548_LOCUS19263</name>
</gene>